<protein>
    <submittedName>
        <fullName evidence="1">Uncharacterized protein</fullName>
    </submittedName>
</protein>
<accession>A0A9P0HSR7</accession>
<dbReference type="AlphaFoldDB" id="A0A9P0HSR7"/>
<evidence type="ECO:0000313" key="1">
    <source>
        <dbReference type="EMBL" id="CAH1406997.1"/>
    </source>
</evidence>
<keyword evidence="2" id="KW-1185">Reference proteome</keyword>
<dbReference type="EMBL" id="OV725083">
    <property type="protein sequence ID" value="CAH1406997.1"/>
    <property type="molecule type" value="Genomic_DNA"/>
</dbReference>
<evidence type="ECO:0000313" key="2">
    <source>
        <dbReference type="Proteomes" id="UP001152798"/>
    </source>
</evidence>
<gene>
    <name evidence="1" type="ORF">NEZAVI_LOCUS14819</name>
</gene>
<organism evidence="1 2">
    <name type="scientific">Nezara viridula</name>
    <name type="common">Southern green stink bug</name>
    <name type="synonym">Cimex viridulus</name>
    <dbReference type="NCBI Taxonomy" id="85310"/>
    <lineage>
        <taxon>Eukaryota</taxon>
        <taxon>Metazoa</taxon>
        <taxon>Ecdysozoa</taxon>
        <taxon>Arthropoda</taxon>
        <taxon>Hexapoda</taxon>
        <taxon>Insecta</taxon>
        <taxon>Pterygota</taxon>
        <taxon>Neoptera</taxon>
        <taxon>Paraneoptera</taxon>
        <taxon>Hemiptera</taxon>
        <taxon>Heteroptera</taxon>
        <taxon>Panheteroptera</taxon>
        <taxon>Pentatomomorpha</taxon>
        <taxon>Pentatomoidea</taxon>
        <taxon>Pentatomidae</taxon>
        <taxon>Pentatominae</taxon>
        <taxon>Nezara</taxon>
    </lineage>
</organism>
<name>A0A9P0HSR7_NEZVI</name>
<proteinExistence type="predicted"/>
<sequence>MHPETFGEREFTVRGLWFWSRGTIPERTRSFFEELVVDVGELVAAIPKKGTRLSVEVNVATQKRIAVKLNAVPIILTENAYRFPSGTDINTNGVELWDSTIPSNSSRIQYLQSKILRKILNVPYFVTNKTIHNGSYVSDLVQSRYLSFHNKLQIIPTLSFLTLLPLQFLITLRCKFRETFGEREFTVRGLWFGSRGTILERTRSFFEELVVDVGEIAKGERFSVELNVATENRIAVYLNVVPIFMTKHSGRQIIAAHWA</sequence>
<dbReference type="Proteomes" id="UP001152798">
    <property type="component" value="Chromosome 7"/>
</dbReference>
<reference evidence="1" key="1">
    <citation type="submission" date="2022-01" db="EMBL/GenBank/DDBJ databases">
        <authorList>
            <person name="King R."/>
        </authorList>
    </citation>
    <scope>NUCLEOTIDE SEQUENCE</scope>
</reference>